<dbReference type="OrthoDB" id="6436979at2759"/>
<sequence>MKLKAVKSVGRWETFLHTAGSKLSMRWRDSAAIKVQPTSLSRRSRFHTRGHKRVPAGRIAGIKGRKKRLHNLSLSIKGNHPNAKMHGSG</sequence>
<feature type="non-terminal residue" evidence="1">
    <location>
        <position position="89"/>
    </location>
</feature>
<dbReference type="OMA" id="RTSWETF"/>
<gene>
    <name evidence="1" type="ORF">X975_09835</name>
</gene>
<proteinExistence type="predicted"/>
<evidence type="ECO:0000313" key="2">
    <source>
        <dbReference type="Proteomes" id="UP000054359"/>
    </source>
</evidence>
<keyword evidence="2" id="KW-1185">Reference proteome</keyword>
<protein>
    <submittedName>
        <fullName evidence="1">Uncharacterized protein</fullName>
    </submittedName>
</protein>
<reference evidence="1 2" key="1">
    <citation type="submission" date="2013-11" db="EMBL/GenBank/DDBJ databases">
        <title>Genome sequencing of Stegodyphus mimosarum.</title>
        <authorList>
            <person name="Bechsgaard J."/>
        </authorList>
    </citation>
    <scope>NUCLEOTIDE SEQUENCE [LARGE SCALE GENOMIC DNA]</scope>
</reference>
<dbReference type="Proteomes" id="UP000054359">
    <property type="component" value="Unassembled WGS sequence"/>
</dbReference>
<dbReference type="EMBL" id="KK115212">
    <property type="protein sequence ID" value="KFM64447.1"/>
    <property type="molecule type" value="Genomic_DNA"/>
</dbReference>
<organism evidence="1 2">
    <name type="scientific">Stegodyphus mimosarum</name>
    <name type="common">African social velvet spider</name>
    <dbReference type="NCBI Taxonomy" id="407821"/>
    <lineage>
        <taxon>Eukaryota</taxon>
        <taxon>Metazoa</taxon>
        <taxon>Ecdysozoa</taxon>
        <taxon>Arthropoda</taxon>
        <taxon>Chelicerata</taxon>
        <taxon>Arachnida</taxon>
        <taxon>Araneae</taxon>
        <taxon>Araneomorphae</taxon>
        <taxon>Entelegynae</taxon>
        <taxon>Eresoidea</taxon>
        <taxon>Eresidae</taxon>
        <taxon>Stegodyphus</taxon>
    </lineage>
</organism>
<name>A0A087TH58_STEMI</name>
<dbReference type="AlphaFoldDB" id="A0A087TH58"/>
<accession>A0A087TH58</accession>
<evidence type="ECO:0000313" key="1">
    <source>
        <dbReference type="EMBL" id="KFM64447.1"/>
    </source>
</evidence>